<evidence type="ECO:0000256" key="1">
    <source>
        <dbReference type="SAM" id="Phobius"/>
    </source>
</evidence>
<dbReference type="AlphaFoldDB" id="A0A1G9KNR3"/>
<evidence type="ECO:0000313" key="2">
    <source>
        <dbReference type="EMBL" id="SDL51470.1"/>
    </source>
</evidence>
<name>A0A1G9KNR3_9FIRM</name>
<evidence type="ECO:0000313" key="3">
    <source>
        <dbReference type="Proteomes" id="UP000214880"/>
    </source>
</evidence>
<reference evidence="2 3" key="1">
    <citation type="submission" date="2016-10" db="EMBL/GenBank/DDBJ databases">
        <authorList>
            <person name="de Groot N.N."/>
        </authorList>
    </citation>
    <scope>NUCLEOTIDE SEQUENCE [LARGE SCALE GENOMIC DNA]</scope>
    <source>
        <strain evidence="2 3">DSM 1736</strain>
    </source>
</reference>
<dbReference type="RefSeq" id="WP_092067212.1">
    <property type="nucleotide sequence ID" value="NZ_FNHB01000001.1"/>
</dbReference>
<protein>
    <recommendedName>
        <fullName evidence="4">DUF2905 domain-containing protein</fullName>
    </recommendedName>
</protein>
<dbReference type="EMBL" id="FNHB01000001">
    <property type="protein sequence ID" value="SDL51470.1"/>
    <property type="molecule type" value="Genomic_DNA"/>
</dbReference>
<keyword evidence="3" id="KW-1185">Reference proteome</keyword>
<dbReference type="PANTHER" id="PTHR36443">
    <property type="entry name" value="BSR5223 PROTEIN"/>
    <property type="match status" value="1"/>
</dbReference>
<dbReference type="PANTHER" id="PTHR36443:SF1">
    <property type="entry name" value="BSR5223 PROTEIN"/>
    <property type="match status" value="1"/>
</dbReference>
<dbReference type="InterPro" id="IPR021320">
    <property type="entry name" value="DUF2905"/>
</dbReference>
<sequence>MFSGGFESIGKSLIYLGVMIAIIGVIIHFGGKAVNFGRLPGDIRIERENFSFYFPIVSSIVLSIILTIILNFFTRR</sequence>
<proteinExistence type="predicted"/>
<evidence type="ECO:0008006" key="4">
    <source>
        <dbReference type="Google" id="ProtNLM"/>
    </source>
</evidence>
<gene>
    <name evidence="2" type="ORF">SAMN04488502_10197</name>
</gene>
<feature type="transmembrane region" description="Helical" evidence="1">
    <location>
        <begin position="12"/>
        <end position="30"/>
    </location>
</feature>
<dbReference type="Proteomes" id="UP000214880">
    <property type="component" value="Unassembled WGS sequence"/>
</dbReference>
<organism evidence="2 3">
    <name type="scientific">Dendrosporobacter quercicolus</name>
    <dbReference type="NCBI Taxonomy" id="146817"/>
    <lineage>
        <taxon>Bacteria</taxon>
        <taxon>Bacillati</taxon>
        <taxon>Bacillota</taxon>
        <taxon>Negativicutes</taxon>
        <taxon>Selenomonadales</taxon>
        <taxon>Sporomusaceae</taxon>
        <taxon>Dendrosporobacter</taxon>
    </lineage>
</organism>
<accession>A0A1G9KNR3</accession>
<dbReference type="OrthoDB" id="9811610at2"/>
<dbReference type="STRING" id="146817.SAMN04488502_10197"/>
<dbReference type="Pfam" id="PF11146">
    <property type="entry name" value="DUF2905"/>
    <property type="match status" value="1"/>
</dbReference>
<keyword evidence="1" id="KW-0812">Transmembrane</keyword>
<feature type="transmembrane region" description="Helical" evidence="1">
    <location>
        <begin position="50"/>
        <end position="73"/>
    </location>
</feature>
<keyword evidence="1" id="KW-1133">Transmembrane helix</keyword>
<keyword evidence="1" id="KW-0472">Membrane</keyword>